<sequence length="27" mass="3224">MSEFKKNTIATDEDYFKLADHVYDDEV</sequence>
<dbReference type="AlphaFoldDB" id="A0A1C4AME3"/>
<dbReference type="EMBL" id="FMBE01000012">
    <property type="protein sequence ID" value="SCB95617.1"/>
    <property type="molecule type" value="Genomic_DNA"/>
</dbReference>
<name>A0A1C4AME3_9BACI</name>
<evidence type="ECO:0000313" key="2">
    <source>
        <dbReference type="Proteomes" id="UP000196052"/>
    </source>
</evidence>
<proteinExistence type="predicted"/>
<accession>A0A1C4AME3</accession>
<reference evidence="2" key="1">
    <citation type="submission" date="2016-08" db="EMBL/GenBank/DDBJ databases">
        <authorList>
            <person name="Loux V."/>
            <person name="Rue O."/>
        </authorList>
    </citation>
    <scope>NUCLEOTIDE SEQUENCE [LARGE SCALE GENOMIC DNA]</scope>
    <source>
        <strain evidence="2">INRA Bc05-F1</strain>
    </source>
</reference>
<gene>
    <name evidence="1" type="ORF">BC05F1_00953</name>
</gene>
<protein>
    <submittedName>
        <fullName evidence="1">Uncharacterized protein</fullName>
    </submittedName>
</protein>
<evidence type="ECO:0000313" key="1">
    <source>
        <dbReference type="EMBL" id="SCB95617.1"/>
    </source>
</evidence>
<dbReference type="Proteomes" id="UP000196052">
    <property type="component" value="Unassembled WGS sequence"/>
</dbReference>
<organism evidence="1 2">
    <name type="scientific">Bacillus wiedmannii</name>
    <dbReference type="NCBI Taxonomy" id="1890302"/>
    <lineage>
        <taxon>Bacteria</taxon>
        <taxon>Bacillati</taxon>
        <taxon>Bacillota</taxon>
        <taxon>Bacilli</taxon>
        <taxon>Bacillales</taxon>
        <taxon>Bacillaceae</taxon>
        <taxon>Bacillus</taxon>
        <taxon>Bacillus cereus group</taxon>
    </lineage>
</organism>